<dbReference type="InterPro" id="IPR057326">
    <property type="entry name" value="KR_dom"/>
</dbReference>
<dbReference type="Proteomes" id="UP000002724">
    <property type="component" value="Chromosome"/>
</dbReference>
<accession>B4SGA9</accession>
<feature type="domain" description="Ketoreductase" evidence="4">
    <location>
        <begin position="2"/>
        <end position="180"/>
    </location>
</feature>
<proteinExistence type="inferred from homology"/>
<comment type="similarity">
    <text evidence="1 3">Belongs to the short-chain dehydrogenases/reductases (SDR) family.</text>
</comment>
<protein>
    <submittedName>
        <fullName evidence="5">Short-chain dehydrogenase/reductase SDR</fullName>
    </submittedName>
</protein>
<dbReference type="HOGENOM" id="CLU_010194_2_1_10"/>
<dbReference type="PANTHER" id="PTHR44196">
    <property type="entry name" value="DEHYDROGENASE/REDUCTASE SDR FAMILY MEMBER 7B"/>
    <property type="match status" value="1"/>
</dbReference>
<evidence type="ECO:0000313" key="5">
    <source>
        <dbReference type="EMBL" id="ACF44845.1"/>
    </source>
</evidence>
<dbReference type="OrthoDB" id="9808814at2"/>
<dbReference type="InterPro" id="IPR002347">
    <property type="entry name" value="SDR_fam"/>
</dbReference>
<reference evidence="5 6" key="1">
    <citation type="submission" date="2008-06" db="EMBL/GenBank/DDBJ databases">
        <title>Complete sequence of Pelodictyon phaeoclathratiforme BU-1.</title>
        <authorList>
            <consortium name="US DOE Joint Genome Institute"/>
            <person name="Lucas S."/>
            <person name="Copeland A."/>
            <person name="Lapidus A."/>
            <person name="Glavina del Rio T."/>
            <person name="Dalin E."/>
            <person name="Tice H."/>
            <person name="Bruce D."/>
            <person name="Goodwin L."/>
            <person name="Pitluck S."/>
            <person name="Schmutz J."/>
            <person name="Larimer F."/>
            <person name="Land M."/>
            <person name="Hauser L."/>
            <person name="Kyrpides N."/>
            <person name="Mikhailova N."/>
            <person name="Liu Z."/>
            <person name="Li T."/>
            <person name="Zhao F."/>
            <person name="Overmann J."/>
            <person name="Bryant D.A."/>
            <person name="Richardson P."/>
        </authorList>
    </citation>
    <scope>NUCLEOTIDE SEQUENCE [LARGE SCALE GENOMIC DNA]</scope>
    <source>
        <strain evidence="6">DSM 5477 / BU-1</strain>
    </source>
</reference>
<dbReference type="InterPro" id="IPR020904">
    <property type="entry name" value="Sc_DH/Rdtase_CS"/>
</dbReference>
<dbReference type="Gene3D" id="3.40.50.720">
    <property type="entry name" value="NAD(P)-binding Rossmann-like Domain"/>
    <property type="match status" value="1"/>
</dbReference>
<evidence type="ECO:0000256" key="3">
    <source>
        <dbReference type="RuleBase" id="RU000363"/>
    </source>
</evidence>
<keyword evidence="6" id="KW-1185">Reference proteome</keyword>
<organism evidence="5 6">
    <name type="scientific">Pelodictyon phaeoclathratiforme (strain DSM 5477 / BU-1)</name>
    <dbReference type="NCBI Taxonomy" id="324925"/>
    <lineage>
        <taxon>Bacteria</taxon>
        <taxon>Pseudomonadati</taxon>
        <taxon>Chlorobiota</taxon>
        <taxon>Chlorobiia</taxon>
        <taxon>Chlorobiales</taxon>
        <taxon>Chlorobiaceae</taxon>
        <taxon>Chlorobium/Pelodictyon group</taxon>
        <taxon>Pelodictyon</taxon>
    </lineage>
</organism>
<dbReference type="SMART" id="SM00822">
    <property type="entry name" value="PKS_KR"/>
    <property type="match status" value="1"/>
</dbReference>
<dbReference type="EMBL" id="CP001110">
    <property type="protein sequence ID" value="ACF44845.1"/>
    <property type="molecule type" value="Genomic_DNA"/>
</dbReference>
<evidence type="ECO:0000256" key="2">
    <source>
        <dbReference type="ARBA" id="ARBA00023002"/>
    </source>
</evidence>
<dbReference type="SUPFAM" id="SSF51735">
    <property type="entry name" value="NAD(P)-binding Rossmann-fold domains"/>
    <property type="match status" value="1"/>
</dbReference>
<keyword evidence="2" id="KW-0560">Oxidoreductase</keyword>
<dbReference type="GO" id="GO:0016020">
    <property type="term" value="C:membrane"/>
    <property type="evidence" value="ECO:0007669"/>
    <property type="project" value="TreeGrafter"/>
</dbReference>
<sequence length="258" mass="27795" precursor="true">MQHALITGASMGIGAAFAREYARQGHNLVLVARSHALLQTLAEELRRESGVAVTVCVEDLSDAESPARIYACCRRQHIGVDLLVNCAGLSYAGDFQEIPFGKLEEMMMVNMMAMARLTRLFLPDMVTKRVGSIINVASLGALQGVPGLGLYSATKAFVLTLSEALHGELKGTGVKVVAVCPGFINTDFFEHAGHNRANLRLPVYGTGVVVKAAIKGLKKNRVRVFPTLIDTVLVFSQRAVSRKIVIRIAGFIAAVKDC</sequence>
<dbReference type="PIRSF" id="PIRSF000126">
    <property type="entry name" value="11-beta-HSD1"/>
    <property type="match status" value="1"/>
</dbReference>
<name>B4SGA9_PELPB</name>
<dbReference type="PROSITE" id="PS00061">
    <property type="entry name" value="ADH_SHORT"/>
    <property type="match status" value="1"/>
</dbReference>
<dbReference type="KEGG" id="pph:Ppha_2686"/>
<gene>
    <name evidence="5" type="ordered locus">Ppha_2686</name>
</gene>
<dbReference type="eggNOG" id="COG0300">
    <property type="taxonomic scope" value="Bacteria"/>
</dbReference>
<dbReference type="AlphaFoldDB" id="B4SGA9"/>
<dbReference type="PRINTS" id="PR00081">
    <property type="entry name" value="GDHRDH"/>
</dbReference>
<evidence type="ECO:0000256" key="1">
    <source>
        <dbReference type="ARBA" id="ARBA00006484"/>
    </source>
</evidence>
<dbReference type="PANTHER" id="PTHR44196:SF2">
    <property type="entry name" value="SHORT-CHAIN DEHYDROGENASE-RELATED"/>
    <property type="match status" value="1"/>
</dbReference>
<dbReference type="PRINTS" id="PR00080">
    <property type="entry name" value="SDRFAMILY"/>
</dbReference>
<dbReference type="GO" id="GO:0016491">
    <property type="term" value="F:oxidoreductase activity"/>
    <property type="evidence" value="ECO:0007669"/>
    <property type="project" value="UniProtKB-KW"/>
</dbReference>
<dbReference type="RefSeq" id="WP_012509317.1">
    <property type="nucleotide sequence ID" value="NC_011060.1"/>
</dbReference>
<dbReference type="STRING" id="324925.Ppha_2686"/>
<dbReference type="CDD" id="cd05233">
    <property type="entry name" value="SDR_c"/>
    <property type="match status" value="1"/>
</dbReference>
<evidence type="ECO:0000259" key="4">
    <source>
        <dbReference type="SMART" id="SM00822"/>
    </source>
</evidence>
<evidence type="ECO:0000313" key="6">
    <source>
        <dbReference type="Proteomes" id="UP000002724"/>
    </source>
</evidence>
<dbReference type="Pfam" id="PF00106">
    <property type="entry name" value="adh_short"/>
    <property type="match status" value="1"/>
</dbReference>
<dbReference type="InterPro" id="IPR036291">
    <property type="entry name" value="NAD(P)-bd_dom_sf"/>
</dbReference>